<feature type="transmembrane region" description="Helical" evidence="1">
    <location>
        <begin position="6"/>
        <end position="25"/>
    </location>
</feature>
<evidence type="ECO:0000313" key="3">
    <source>
        <dbReference type="Proteomes" id="UP000019132"/>
    </source>
</evidence>
<dbReference type="AlphaFoldDB" id="K3X0P8"/>
<reference evidence="3" key="2">
    <citation type="submission" date="2010-04" db="EMBL/GenBank/DDBJ databases">
        <authorList>
            <person name="Buell R."/>
            <person name="Hamilton J."/>
            <person name="Hostetler J."/>
        </authorList>
    </citation>
    <scope>NUCLEOTIDE SEQUENCE [LARGE SCALE GENOMIC DNA]</scope>
    <source>
        <strain evidence="3">DAOM:BR144</strain>
    </source>
</reference>
<reference evidence="2" key="3">
    <citation type="submission" date="2015-02" db="UniProtKB">
        <authorList>
            <consortium name="EnsemblProtists"/>
        </authorList>
    </citation>
    <scope>IDENTIFICATION</scope>
    <source>
        <strain evidence="2">DAOM BR144</strain>
    </source>
</reference>
<dbReference type="VEuPathDB" id="FungiDB:PYU1_G010774"/>
<keyword evidence="1" id="KW-0812">Transmembrane</keyword>
<keyword evidence="1" id="KW-1133">Transmembrane helix</keyword>
<accession>K3X0P8</accession>
<keyword evidence="3" id="KW-1185">Reference proteome</keyword>
<evidence type="ECO:0000313" key="2">
    <source>
        <dbReference type="EnsemblProtists" id="PYU1_T010797"/>
    </source>
</evidence>
<dbReference type="EMBL" id="GL376592">
    <property type="status" value="NOT_ANNOTATED_CDS"/>
    <property type="molecule type" value="Genomic_DNA"/>
</dbReference>
<keyword evidence="1" id="KW-0472">Membrane</keyword>
<organism evidence="2 3">
    <name type="scientific">Globisporangium ultimum (strain ATCC 200006 / CBS 805.95 / DAOM BR144)</name>
    <name type="common">Pythium ultimum</name>
    <dbReference type="NCBI Taxonomy" id="431595"/>
    <lineage>
        <taxon>Eukaryota</taxon>
        <taxon>Sar</taxon>
        <taxon>Stramenopiles</taxon>
        <taxon>Oomycota</taxon>
        <taxon>Peronosporomycetes</taxon>
        <taxon>Pythiales</taxon>
        <taxon>Pythiaceae</taxon>
        <taxon>Globisporangium</taxon>
    </lineage>
</organism>
<dbReference type="Proteomes" id="UP000019132">
    <property type="component" value="Unassembled WGS sequence"/>
</dbReference>
<name>K3X0P8_GLOUD</name>
<protein>
    <submittedName>
        <fullName evidence="2">Uncharacterized protein</fullName>
    </submittedName>
</protein>
<dbReference type="InParanoid" id="K3X0P8"/>
<proteinExistence type="predicted"/>
<sequence length="119" mass="13024">MRSVGTWVLVVVGVVLCLVALLVTIQRRFKLSNGTTFDLDDAVFDIVGRIYTHQSNETSVSLPPKERSATTSDTCSCHPDGTPRTCYECLNVQLLSGEECMINPFGQCLCGFDVLKCMG</sequence>
<evidence type="ECO:0000256" key="1">
    <source>
        <dbReference type="SAM" id="Phobius"/>
    </source>
</evidence>
<reference evidence="3" key="1">
    <citation type="journal article" date="2010" name="Genome Biol.">
        <title>Genome sequence of the necrotrophic plant pathogen Pythium ultimum reveals original pathogenicity mechanisms and effector repertoire.</title>
        <authorList>
            <person name="Levesque C.A."/>
            <person name="Brouwer H."/>
            <person name="Cano L."/>
            <person name="Hamilton J.P."/>
            <person name="Holt C."/>
            <person name="Huitema E."/>
            <person name="Raffaele S."/>
            <person name="Robideau G.P."/>
            <person name="Thines M."/>
            <person name="Win J."/>
            <person name="Zerillo M.M."/>
            <person name="Beakes G.W."/>
            <person name="Boore J.L."/>
            <person name="Busam D."/>
            <person name="Dumas B."/>
            <person name="Ferriera S."/>
            <person name="Fuerstenberg S.I."/>
            <person name="Gachon C.M."/>
            <person name="Gaulin E."/>
            <person name="Govers F."/>
            <person name="Grenville-Briggs L."/>
            <person name="Horner N."/>
            <person name="Hostetler J."/>
            <person name="Jiang R.H."/>
            <person name="Johnson J."/>
            <person name="Krajaejun T."/>
            <person name="Lin H."/>
            <person name="Meijer H.J."/>
            <person name="Moore B."/>
            <person name="Morris P."/>
            <person name="Phuntmart V."/>
            <person name="Puiu D."/>
            <person name="Shetty J."/>
            <person name="Stajich J.E."/>
            <person name="Tripathy S."/>
            <person name="Wawra S."/>
            <person name="van West P."/>
            <person name="Whitty B.R."/>
            <person name="Coutinho P.M."/>
            <person name="Henrissat B."/>
            <person name="Martin F."/>
            <person name="Thomas P.D."/>
            <person name="Tyler B.M."/>
            <person name="De Vries R.P."/>
            <person name="Kamoun S."/>
            <person name="Yandell M."/>
            <person name="Tisserat N."/>
            <person name="Buell C.R."/>
        </authorList>
    </citation>
    <scope>NUCLEOTIDE SEQUENCE</scope>
    <source>
        <strain evidence="3">DAOM:BR144</strain>
    </source>
</reference>
<dbReference type="HOGENOM" id="CLU_2066155_0_0_1"/>
<dbReference type="EnsemblProtists" id="PYU1_T010797">
    <property type="protein sequence ID" value="PYU1_T010797"/>
    <property type="gene ID" value="PYU1_G010774"/>
</dbReference>